<comment type="caution">
    <text evidence="3">The sequence shown here is derived from an EMBL/GenBank/DDBJ whole genome shotgun (WGS) entry which is preliminary data.</text>
</comment>
<dbReference type="EMBL" id="RBDX01000017">
    <property type="protein sequence ID" value="RKN06985.1"/>
    <property type="molecule type" value="Genomic_DNA"/>
</dbReference>
<dbReference type="OrthoDB" id="4338633at2"/>
<feature type="transmembrane region" description="Helical" evidence="2">
    <location>
        <begin position="67"/>
        <end position="87"/>
    </location>
</feature>
<keyword evidence="5" id="KW-1185">Reference proteome</keyword>
<dbReference type="Proteomes" id="UP000275024">
    <property type="component" value="Unassembled WGS sequence"/>
</dbReference>
<gene>
    <name evidence="4" type="ORF">D7318_26790</name>
    <name evidence="3" type="ORF">D7319_20005</name>
</gene>
<accession>A0A3A9W183</accession>
<protein>
    <submittedName>
        <fullName evidence="3">Uncharacterized protein</fullName>
    </submittedName>
</protein>
<organism evidence="3 6">
    <name type="scientific">Streptomyces radicis</name>
    <dbReference type="NCBI Taxonomy" id="1750517"/>
    <lineage>
        <taxon>Bacteria</taxon>
        <taxon>Bacillati</taxon>
        <taxon>Actinomycetota</taxon>
        <taxon>Actinomycetes</taxon>
        <taxon>Kitasatosporales</taxon>
        <taxon>Streptomycetaceae</taxon>
        <taxon>Streptomyces</taxon>
    </lineage>
</organism>
<evidence type="ECO:0000313" key="6">
    <source>
        <dbReference type="Proteomes" id="UP000275024"/>
    </source>
</evidence>
<evidence type="ECO:0000313" key="3">
    <source>
        <dbReference type="EMBL" id="RKN06985.1"/>
    </source>
</evidence>
<reference evidence="5 6" key="1">
    <citation type="submission" date="2018-09" db="EMBL/GenBank/DDBJ databases">
        <title>Streptomyces sp. nov. DS1-2, an endophytic actinomycete isolated from roots of Dendrobium scabrilingue.</title>
        <authorList>
            <person name="Kuncharoen N."/>
            <person name="Kudo T."/>
            <person name="Ohkuma M."/>
            <person name="Yuki M."/>
            <person name="Tanasupawat S."/>
        </authorList>
    </citation>
    <scope>NUCLEOTIDE SEQUENCE [LARGE SCALE GENOMIC DNA]</scope>
    <source>
        <strain evidence="3 6">AZ1-7</strain>
        <strain evidence="4 5">DS1-2</strain>
    </source>
</reference>
<keyword evidence="2" id="KW-1133">Transmembrane helix</keyword>
<name>A0A3A9W183_9ACTN</name>
<proteinExistence type="predicted"/>
<dbReference type="AlphaFoldDB" id="A0A3A9W183"/>
<feature type="transmembrane region" description="Helical" evidence="2">
    <location>
        <begin position="40"/>
        <end position="61"/>
    </location>
</feature>
<feature type="transmembrane region" description="Helical" evidence="2">
    <location>
        <begin position="287"/>
        <end position="305"/>
    </location>
</feature>
<evidence type="ECO:0000313" key="4">
    <source>
        <dbReference type="EMBL" id="RKN15875.1"/>
    </source>
</evidence>
<feature type="region of interest" description="Disordered" evidence="1">
    <location>
        <begin position="1"/>
        <end position="35"/>
    </location>
</feature>
<dbReference type="RefSeq" id="WP_120699796.1">
    <property type="nucleotide sequence ID" value="NZ_RBDX01000017.1"/>
</dbReference>
<dbReference type="Proteomes" id="UP000268652">
    <property type="component" value="Unassembled WGS sequence"/>
</dbReference>
<keyword evidence="2" id="KW-0472">Membrane</keyword>
<evidence type="ECO:0000256" key="2">
    <source>
        <dbReference type="SAM" id="Phobius"/>
    </source>
</evidence>
<sequence length="466" mass="48880">MTDHAEYAQPAQGASSLDKPVAPGADSQPLPGRRPRRGPLLLWSPVLALVLSGALAAAVVFSGASPVMAGLLALALEGVCFAAFGLLGHARVAWAPIDPDPDTGPRLHAQQGRQFAERLGQLVDEGGDQAVIAVLEQARAAAAELTERATEVTGLLATAGAHTVERLRGHEGELEREIADLPSGPLKSARAAALRETRAWRAYRERWEEVETPLLGSVALAAERLLHVQREGARLLKRQRGGKGDAPDATRLTAELATAREALARAGELVEGFPPGPARTYQPQRRLALTGLLSAAVLLGGLAVVAGEWNIFVALALIPAVGFLAGLGDGRRALVPGVAALVAAVTLVLAGPLVHQQVLGERREAEVSMTVRVQVARWSETTHYDLVDADTGEDLGRMATGPHEAVPGRTVIEVATDPLGWARPVAVERMDLAPVWAAVAGAGLAVALVGLALPERARRPRPVATR</sequence>
<evidence type="ECO:0000313" key="5">
    <source>
        <dbReference type="Proteomes" id="UP000268652"/>
    </source>
</evidence>
<evidence type="ECO:0000256" key="1">
    <source>
        <dbReference type="SAM" id="MobiDB-lite"/>
    </source>
</evidence>
<dbReference type="EMBL" id="RBDY01000030">
    <property type="protein sequence ID" value="RKN15875.1"/>
    <property type="molecule type" value="Genomic_DNA"/>
</dbReference>
<feature type="transmembrane region" description="Helical" evidence="2">
    <location>
        <begin position="334"/>
        <end position="354"/>
    </location>
</feature>
<feature type="transmembrane region" description="Helical" evidence="2">
    <location>
        <begin position="433"/>
        <end position="453"/>
    </location>
</feature>
<keyword evidence="2" id="KW-0812">Transmembrane</keyword>
<feature type="transmembrane region" description="Helical" evidence="2">
    <location>
        <begin position="311"/>
        <end position="327"/>
    </location>
</feature>